<evidence type="ECO:0000313" key="2">
    <source>
        <dbReference type="EMBL" id="GFH29719.1"/>
    </source>
</evidence>
<accession>A0A6A0AAA4</accession>
<organism evidence="2 3">
    <name type="scientific">Haematococcus lacustris</name>
    <name type="common">Green alga</name>
    <name type="synonym">Haematococcus pluvialis</name>
    <dbReference type="NCBI Taxonomy" id="44745"/>
    <lineage>
        <taxon>Eukaryota</taxon>
        <taxon>Viridiplantae</taxon>
        <taxon>Chlorophyta</taxon>
        <taxon>core chlorophytes</taxon>
        <taxon>Chlorophyceae</taxon>
        <taxon>CS clade</taxon>
        <taxon>Chlamydomonadales</taxon>
        <taxon>Haematococcaceae</taxon>
        <taxon>Haematococcus</taxon>
    </lineage>
</organism>
<feature type="non-terminal residue" evidence="2">
    <location>
        <position position="179"/>
    </location>
</feature>
<reference evidence="2 3" key="1">
    <citation type="submission" date="2020-02" db="EMBL/GenBank/DDBJ databases">
        <title>Draft genome sequence of Haematococcus lacustris strain NIES-144.</title>
        <authorList>
            <person name="Morimoto D."/>
            <person name="Nakagawa S."/>
            <person name="Yoshida T."/>
            <person name="Sawayama S."/>
        </authorList>
    </citation>
    <scope>NUCLEOTIDE SEQUENCE [LARGE SCALE GENOMIC DNA]</scope>
    <source>
        <strain evidence="2 3">NIES-144</strain>
    </source>
</reference>
<keyword evidence="3" id="KW-1185">Reference proteome</keyword>
<proteinExistence type="predicted"/>
<dbReference type="Proteomes" id="UP000485058">
    <property type="component" value="Unassembled WGS sequence"/>
</dbReference>
<dbReference type="EMBL" id="BLLF01004492">
    <property type="protein sequence ID" value="GFH29719.1"/>
    <property type="molecule type" value="Genomic_DNA"/>
</dbReference>
<feature type="non-terminal residue" evidence="2">
    <location>
        <position position="1"/>
    </location>
</feature>
<evidence type="ECO:0000313" key="3">
    <source>
        <dbReference type="Proteomes" id="UP000485058"/>
    </source>
</evidence>
<name>A0A6A0AAA4_HAELA</name>
<feature type="region of interest" description="Disordered" evidence="1">
    <location>
        <begin position="141"/>
        <end position="179"/>
    </location>
</feature>
<protein>
    <submittedName>
        <fullName evidence="2">Uncharacterized protein</fullName>
    </submittedName>
</protein>
<dbReference type="AlphaFoldDB" id="A0A6A0AAA4"/>
<feature type="compositionally biased region" description="Low complexity" evidence="1">
    <location>
        <begin position="141"/>
        <end position="152"/>
    </location>
</feature>
<comment type="caution">
    <text evidence="2">The sequence shown here is derived from an EMBL/GenBank/DDBJ whole genome shotgun (WGS) entry which is preliminary data.</text>
</comment>
<evidence type="ECO:0000256" key="1">
    <source>
        <dbReference type="SAM" id="MobiDB-lite"/>
    </source>
</evidence>
<sequence length="179" mass="18455">VVEMIKSVLKSQSNLVQVSQLLVGMSRVNLKQAFLLHEDASHALSQLLSHKHRPAVALLPEASGAGKGRGGRQGAEFVVGFADMQNITLPEEDYWTLFPLPHRPPTASLSGPGGLAGPGSGQGVAGLLLVPSTSLSAAQRSSSQASLLLSRSGGVPSVPQSLEGGDEVFDLAEGGELGE</sequence>
<gene>
    <name evidence="2" type="ORF">HaLaN_28431</name>
</gene>